<evidence type="ECO:0000256" key="3">
    <source>
        <dbReference type="ARBA" id="ARBA00022692"/>
    </source>
</evidence>
<dbReference type="OrthoDB" id="6510177at2759"/>
<evidence type="ECO:0000256" key="6">
    <source>
        <dbReference type="ARBA" id="ARBA00023180"/>
    </source>
</evidence>
<feature type="transmembrane region" description="Helical" evidence="7">
    <location>
        <begin position="32"/>
        <end position="51"/>
    </location>
</feature>
<comment type="subcellular location">
    <subcellularLocation>
        <location evidence="1">Membrane</location>
        <topology evidence="1">Multi-pass membrane protein</topology>
    </subcellularLocation>
</comment>
<evidence type="ECO:0000259" key="8">
    <source>
        <dbReference type="PROSITE" id="PS50156"/>
    </source>
</evidence>
<comment type="similarity">
    <text evidence="2">Belongs to the patched family.</text>
</comment>
<sequence>MSKQENATKLIKFNIFGDEIANLEMIRGAFQATKLMIIGFFLLLAFVFIVVWRKLEPRRLPQIVFAVVFSPFLAALVSFGIISWLRFPLYSIMCVTPFLILGIGMHEITSSISFLLAIV</sequence>
<evidence type="ECO:0000313" key="10">
    <source>
        <dbReference type="Proteomes" id="UP000271098"/>
    </source>
</evidence>
<dbReference type="EMBL" id="UYRT01033642">
    <property type="protein sequence ID" value="VDK77228.1"/>
    <property type="molecule type" value="Genomic_DNA"/>
</dbReference>
<accession>A0A183DM34</accession>
<evidence type="ECO:0000313" key="11">
    <source>
        <dbReference type="WBParaSite" id="GPUH_0000978601-mRNA-1"/>
    </source>
</evidence>
<reference evidence="11" key="1">
    <citation type="submission" date="2016-06" db="UniProtKB">
        <authorList>
            <consortium name="WormBaseParasite"/>
        </authorList>
    </citation>
    <scope>IDENTIFICATION</scope>
</reference>
<evidence type="ECO:0000256" key="5">
    <source>
        <dbReference type="ARBA" id="ARBA00023136"/>
    </source>
</evidence>
<keyword evidence="4 7" id="KW-1133">Transmembrane helix</keyword>
<keyword evidence="10" id="KW-1185">Reference proteome</keyword>
<proteinExistence type="inferred from homology"/>
<dbReference type="GO" id="GO:0006897">
    <property type="term" value="P:endocytosis"/>
    <property type="evidence" value="ECO:0007669"/>
    <property type="project" value="TreeGrafter"/>
</dbReference>
<evidence type="ECO:0000256" key="2">
    <source>
        <dbReference type="ARBA" id="ARBA00005585"/>
    </source>
</evidence>
<reference evidence="9 10" key="2">
    <citation type="submission" date="2018-11" db="EMBL/GenBank/DDBJ databases">
        <authorList>
            <consortium name="Pathogen Informatics"/>
        </authorList>
    </citation>
    <scope>NUCLEOTIDE SEQUENCE [LARGE SCALE GENOMIC DNA]</scope>
</reference>
<dbReference type="PANTHER" id="PTHR10796">
    <property type="entry name" value="PATCHED-RELATED"/>
    <property type="match status" value="1"/>
</dbReference>
<dbReference type="Proteomes" id="UP000271098">
    <property type="component" value="Unassembled WGS sequence"/>
</dbReference>
<dbReference type="GO" id="GO:0018996">
    <property type="term" value="P:molting cycle, collagen and cuticulin-based cuticle"/>
    <property type="evidence" value="ECO:0007669"/>
    <property type="project" value="TreeGrafter"/>
</dbReference>
<dbReference type="InterPro" id="IPR051697">
    <property type="entry name" value="Patched_domain-protein"/>
</dbReference>
<organism evidence="11">
    <name type="scientific">Gongylonema pulchrum</name>
    <dbReference type="NCBI Taxonomy" id="637853"/>
    <lineage>
        <taxon>Eukaryota</taxon>
        <taxon>Metazoa</taxon>
        <taxon>Ecdysozoa</taxon>
        <taxon>Nematoda</taxon>
        <taxon>Chromadorea</taxon>
        <taxon>Rhabditida</taxon>
        <taxon>Spirurina</taxon>
        <taxon>Spiruromorpha</taxon>
        <taxon>Spiruroidea</taxon>
        <taxon>Gongylonematidae</taxon>
        <taxon>Gongylonema</taxon>
    </lineage>
</organism>
<name>A0A183DM34_9BILA</name>
<keyword evidence="6" id="KW-0325">Glycoprotein</keyword>
<feature type="domain" description="SSD" evidence="8">
    <location>
        <begin position="32"/>
        <end position="108"/>
    </location>
</feature>
<dbReference type="InterPro" id="IPR000731">
    <property type="entry name" value="SSD"/>
</dbReference>
<feature type="transmembrane region" description="Helical" evidence="7">
    <location>
        <begin position="63"/>
        <end position="84"/>
    </location>
</feature>
<dbReference type="GO" id="GO:0005886">
    <property type="term" value="C:plasma membrane"/>
    <property type="evidence" value="ECO:0007669"/>
    <property type="project" value="TreeGrafter"/>
</dbReference>
<dbReference type="PANTHER" id="PTHR10796:SF108">
    <property type="entry name" value="SSD DOMAIN-CONTAINING PROTEIN"/>
    <property type="match status" value="1"/>
</dbReference>
<evidence type="ECO:0000313" key="9">
    <source>
        <dbReference type="EMBL" id="VDK77228.1"/>
    </source>
</evidence>
<keyword evidence="3 7" id="KW-0812">Transmembrane</keyword>
<evidence type="ECO:0000256" key="1">
    <source>
        <dbReference type="ARBA" id="ARBA00004141"/>
    </source>
</evidence>
<dbReference type="Pfam" id="PF02460">
    <property type="entry name" value="Patched"/>
    <property type="match status" value="1"/>
</dbReference>
<evidence type="ECO:0000256" key="7">
    <source>
        <dbReference type="SAM" id="Phobius"/>
    </source>
</evidence>
<dbReference type="WBParaSite" id="GPUH_0000978601-mRNA-1">
    <property type="protein sequence ID" value="GPUH_0000978601-mRNA-1"/>
    <property type="gene ID" value="GPUH_0000978601"/>
</dbReference>
<feature type="transmembrane region" description="Helical" evidence="7">
    <location>
        <begin position="90"/>
        <end position="118"/>
    </location>
</feature>
<dbReference type="InterPro" id="IPR003392">
    <property type="entry name" value="PTHD_SSD"/>
</dbReference>
<dbReference type="GO" id="GO:0030659">
    <property type="term" value="C:cytoplasmic vesicle membrane"/>
    <property type="evidence" value="ECO:0007669"/>
    <property type="project" value="TreeGrafter"/>
</dbReference>
<protein>
    <submittedName>
        <fullName evidence="11">SSD domain-containing protein</fullName>
    </submittedName>
</protein>
<dbReference type="AlphaFoldDB" id="A0A183DM34"/>
<evidence type="ECO:0000256" key="4">
    <source>
        <dbReference type="ARBA" id="ARBA00022989"/>
    </source>
</evidence>
<keyword evidence="5 7" id="KW-0472">Membrane</keyword>
<dbReference type="PROSITE" id="PS50156">
    <property type="entry name" value="SSD"/>
    <property type="match status" value="1"/>
</dbReference>
<gene>
    <name evidence="9" type="ORF">GPUH_LOCUS9774</name>
</gene>